<protein>
    <recommendedName>
        <fullName evidence="10">RRM domain-containing protein</fullName>
    </recommendedName>
</protein>
<feature type="region of interest" description="Disordered" evidence="9">
    <location>
        <begin position="239"/>
        <end position="270"/>
    </location>
</feature>
<dbReference type="GO" id="GO:0005737">
    <property type="term" value="C:cytoplasm"/>
    <property type="evidence" value="ECO:0007669"/>
    <property type="project" value="TreeGrafter"/>
</dbReference>
<reference evidence="11" key="1">
    <citation type="journal article" date="2023" name="Nat. Commun.">
        <title>Diploid and tetraploid genomes of Acorus and the evolution of monocots.</title>
        <authorList>
            <person name="Ma L."/>
            <person name="Liu K.W."/>
            <person name="Li Z."/>
            <person name="Hsiao Y.Y."/>
            <person name="Qi Y."/>
            <person name="Fu T."/>
            <person name="Tang G.D."/>
            <person name="Zhang D."/>
            <person name="Sun W.H."/>
            <person name="Liu D.K."/>
            <person name="Li Y."/>
            <person name="Chen G.Z."/>
            <person name="Liu X.D."/>
            <person name="Liao X.Y."/>
            <person name="Jiang Y.T."/>
            <person name="Yu X."/>
            <person name="Hao Y."/>
            <person name="Huang J."/>
            <person name="Zhao X.W."/>
            <person name="Ke S."/>
            <person name="Chen Y.Y."/>
            <person name="Wu W.L."/>
            <person name="Hsu J.L."/>
            <person name="Lin Y.F."/>
            <person name="Huang M.D."/>
            <person name="Li C.Y."/>
            <person name="Huang L."/>
            <person name="Wang Z.W."/>
            <person name="Zhao X."/>
            <person name="Zhong W.Y."/>
            <person name="Peng D.H."/>
            <person name="Ahmad S."/>
            <person name="Lan S."/>
            <person name="Zhang J.S."/>
            <person name="Tsai W.C."/>
            <person name="Van de Peer Y."/>
            <person name="Liu Z.J."/>
        </authorList>
    </citation>
    <scope>NUCLEOTIDE SEQUENCE</scope>
    <source>
        <strain evidence="11">SCP</strain>
    </source>
</reference>
<keyword evidence="7" id="KW-0539">Nucleus</keyword>
<dbReference type="SMART" id="SM00360">
    <property type="entry name" value="RRM"/>
    <property type="match status" value="1"/>
</dbReference>
<evidence type="ECO:0000256" key="5">
    <source>
        <dbReference type="ARBA" id="ARBA00022771"/>
    </source>
</evidence>
<sequence length="664" mass="74293">MEILTSKPRSFKMDRRSPQASELKASVTQKLLDFLGDYSDDVLAEYIVVLVCNGKNQVQAKEDLEAFLGDESGKFVAWLWDHLLKNFTMSEAQVGTSNLKDDTATTQADDVGKKKSRRSSSRDLQDYSNRIPEISLSINGQLEPPMLSPKLISSRTMEPSGRFERWCPDSDPSFTEKELQALSGSQSHAKSENIYCNQNMSMKYHSSQVECSLRIANGDEHHLQHEDLTPKVGGAKFKKPHSFLPPSTDISQMHPPSQTTGASTPGQRGNVWDRLGKPRDDSTHVTREDYFVQKPVAKMEMLECNRKELNKHSLMRSMPNDGLGRRVAEELAVTKSEREMICNNRPGEYGKLEHDFSSFSRRKRQFGEAFPSKGVLSSNNRNIHLEQNQTSQNVQCLLPTGDTDSSKLTGFAPGFRSPHGIFPSASHVPKPAKNLLNPQSVRAYQDHLKREFTPMKILNSKSSLLPAKSEPHSDPKNEDPNHMLVKEEVMDVKLRLRQIEMEVLKLRSKQAESSSDVKPEASLALQKCPEEDIDSRTVFVTNVHFAATKEALLSHFIKCGTVSKVVILTDSLTGQLKGKDSAEKALELSGTSFFSRTLKVVRKADAPAATPWPMQSVGKPQSWSPAQTKTKIHPQNMQYRSSHLQWRRDAPSIAENVPPSTTGA</sequence>
<dbReference type="EMBL" id="JAUJYN010000003">
    <property type="protein sequence ID" value="KAK1276248.1"/>
    <property type="molecule type" value="Genomic_DNA"/>
</dbReference>
<evidence type="ECO:0000256" key="8">
    <source>
        <dbReference type="PROSITE-ProRule" id="PRU00176"/>
    </source>
</evidence>
<reference evidence="11" key="2">
    <citation type="submission" date="2023-06" db="EMBL/GenBank/DDBJ databases">
        <authorList>
            <person name="Ma L."/>
            <person name="Liu K.-W."/>
            <person name="Li Z."/>
            <person name="Hsiao Y.-Y."/>
            <person name="Qi Y."/>
            <person name="Fu T."/>
            <person name="Tang G."/>
            <person name="Zhang D."/>
            <person name="Sun W.-H."/>
            <person name="Liu D.-K."/>
            <person name="Li Y."/>
            <person name="Chen G.-Z."/>
            <person name="Liu X.-D."/>
            <person name="Liao X.-Y."/>
            <person name="Jiang Y.-T."/>
            <person name="Yu X."/>
            <person name="Hao Y."/>
            <person name="Huang J."/>
            <person name="Zhao X.-W."/>
            <person name="Ke S."/>
            <person name="Chen Y.-Y."/>
            <person name="Wu W.-L."/>
            <person name="Hsu J.-L."/>
            <person name="Lin Y.-F."/>
            <person name="Huang M.-D."/>
            <person name="Li C.-Y."/>
            <person name="Huang L."/>
            <person name="Wang Z.-W."/>
            <person name="Zhao X."/>
            <person name="Zhong W.-Y."/>
            <person name="Peng D.-H."/>
            <person name="Ahmad S."/>
            <person name="Lan S."/>
            <person name="Zhang J.-S."/>
            <person name="Tsai W.-C."/>
            <person name="Van De Peer Y."/>
            <person name="Liu Z.-J."/>
        </authorList>
    </citation>
    <scope>NUCLEOTIDE SEQUENCE</scope>
    <source>
        <strain evidence="11">SCP</strain>
        <tissue evidence="11">Leaves</tissue>
    </source>
</reference>
<dbReference type="InterPro" id="IPR002483">
    <property type="entry name" value="PWI_dom"/>
</dbReference>
<comment type="caution">
    <text evidence="11">The sequence shown here is derived from an EMBL/GenBank/DDBJ whole genome shotgun (WGS) entry which is preliminary data.</text>
</comment>
<dbReference type="GO" id="GO:0043488">
    <property type="term" value="P:regulation of mRNA stability"/>
    <property type="evidence" value="ECO:0007669"/>
    <property type="project" value="InterPro"/>
</dbReference>
<proteinExistence type="inferred from homology"/>
<gene>
    <name evidence="11" type="ORF">QJS04_geneDACA004166</name>
</gene>
<dbReference type="Gene3D" id="3.30.70.330">
    <property type="match status" value="1"/>
</dbReference>
<dbReference type="GO" id="GO:0008270">
    <property type="term" value="F:zinc ion binding"/>
    <property type="evidence" value="ECO:0007669"/>
    <property type="project" value="UniProtKB-KW"/>
</dbReference>
<dbReference type="PROSITE" id="PS50102">
    <property type="entry name" value="RRM"/>
    <property type="match status" value="1"/>
</dbReference>
<evidence type="ECO:0000256" key="4">
    <source>
        <dbReference type="ARBA" id="ARBA00022737"/>
    </source>
</evidence>
<feature type="compositionally biased region" description="Polar residues" evidence="9">
    <location>
        <begin position="98"/>
        <end position="108"/>
    </location>
</feature>
<dbReference type="SUPFAM" id="SSF54928">
    <property type="entry name" value="RNA-binding domain, RBD"/>
    <property type="match status" value="1"/>
</dbReference>
<evidence type="ECO:0000256" key="2">
    <source>
        <dbReference type="ARBA" id="ARBA00008423"/>
    </source>
</evidence>
<feature type="region of interest" description="Disordered" evidence="9">
    <location>
        <begin position="461"/>
        <end position="480"/>
    </location>
</feature>
<feature type="domain" description="RRM" evidence="10">
    <location>
        <begin position="536"/>
        <end position="605"/>
    </location>
</feature>
<dbReference type="AlphaFoldDB" id="A0AAV9BJM9"/>
<keyword evidence="6" id="KW-0862">Zinc</keyword>
<evidence type="ECO:0000313" key="12">
    <source>
        <dbReference type="Proteomes" id="UP001179952"/>
    </source>
</evidence>
<keyword evidence="8" id="KW-0694">RNA-binding</keyword>
<dbReference type="InterPro" id="IPR035979">
    <property type="entry name" value="RBD_domain_sf"/>
</dbReference>
<accession>A0AAV9BJM9</accession>
<evidence type="ECO:0000313" key="11">
    <source>
        <dbReference type="EMBL" id="KAK1276248.1"/>
    </source>
</evidence>
<comment type="subcellular location">
    <subcellularLocation>
        <location evidence="1">Nucleus</location>
    </subcellularLocation>
</comment>
<comment type="similarity">
    <text evidence="2">Belongs to the ZC3H14 family.</text>
</comment>
<keyword evidence="4" id="KW-0677">Repeat</keyword>
<keyword evidence="3" id="KW-0479">Metal-binding</keyword>
<dbReference type="Pfam" id="PF00076">
    <property type="entry name" value="RRM_1"/>
    <property type="match status" value="1"/>
</dbReference>
<evidence type="ECO:0000256" key="6">
    <source>
        <dbReference type="ARBA" id="ARBA00022833"/>
    </source>
</evidence>
<feature type="compositionally biased region" description="Polar residues" evidence="9">
    <location>
        <begin position="248"/>
        <end position="267"/>
    </location>
</feature>
<dbReference type="Proteomes" id="UP001179952">
    <property type="component" value="Unassembled WGS sequence"/>
</dbReference>
<dbReference type="GO" id="GO:0005634">
    <property type="term" value="C:nucleus"/>
    <property type="evidence" value="ECO:0007669"/>
    <property type="project" value="UniProtKB-SubCell"/>
</dbReference>
<dbReference type="PANTHER" id="PTHR14738:SF29">
    <property type="entry name" value="ZINC FINGER CCCH DOMAIN-CONTAINING PROTEIN 14"/>
    <property type="match status" value="1"/>
</dbReference>
<evidence type="ECO:0000256" key="7">
    <source>
        <dbReference type="ARBA" id="ARBA00023242"/>
    </source>
</evidence>
<dbReference type="PANTHER" id="PTHR14738">
    <property type="entry name" value="ZINC FINGER CCCH DOMAIN-CONTAINING PROTEIN 14"/>
    <property type="match status" value="1"/>
</dbReference>
<dbReference type="InterPro" id="IPR012677">
    <property type="entry name" value="Nucleotide-bd_a/b_plait_sf"/>
</dbReference>
<dbReference type="InterPro" id="IPR000504">
    <property type="entry name" value="RRM_dom"/>
</dbReference>
<evidence type="ECO:0000256" key="9">
    <source>
        <dbReference type="SAM" id="MobiDB-lite"/>
    </source>
</evidence>
<keyword evidence="5" id="KW-0863">Zinc-finger</keyword>
<dbReference type="InterPro" id="IPR040366">
    <property type="entry name" value="Nab2/ZC3H14"/>
</dbReference>
<keyword evidence="12" id="KW-1185">Reference proteome</keyword>
<feature type="region of interest" description="Disordered" evidence="9">
    <location>
        <begin position="610"/>
        <end position="664"/>
    </location>
</feature>
<name>A0AAV9BJM9_ACOGR</name>
<organism evidence="11 12">
    <name type="scientific">Acorus gramineus</name>
    <name type="common">Dwarf sweet flag</name>
    <dbReference type="NCBI Taxonomy" id="55184"/>
    <lineage>
        <taxon>Eukaryota</taxon>
        <taxon>Viridiplantae</taxon>
        <taxon>Streptophyta</taxon>
        <taxon>Embryophyta</taxon>
        <taxon>Tracheophyta</taxon>
        <taxon>Spermatophyta</taxon>
        <taxon>Magnoliopsida</taxon>
        <taxon>Liliopsida</taxon>
        <taxon>Acoraceae</taxon>
        <taxon>Acorus</taxon>
    </lineage>
</organism>
<evidence type="ECO:0000256" key="1">
    <source>
        <dbReference type="ARBA" id="ARBA00004123"/>
    </source>
</evidence>
<feature type="region of interest" description="Disordered" evidence="9">
    <location>
        <begin position="98"/>
        <end position="125"/>
    </location>
</feature>
<evidence type="ECO:0000259" key="10">
    <source>
        <dbReference type="PROSITE" id="PS50102"/>
    </source>
</evidence>
<feature type="compositionally biased region" description="Basic and acidic residues" evidence="9">
    <location>
        <begin position="469"/>
        <end position="480"/>
    </location>
</feature>
<dbReference type="Gene3D" id="1.20.1390.10">
    <property type="entry name" value="PWI domain"/>
    <property type="match status" value="1"/>
</dbReference>
<dbReference type="GO" id="GO:0008143">
    <property type="term" value="F:poly(A) binding"/>
    <property type="evidence" value="ECO:0007669"/>
    <property type="project" value="InterPro"/>
</dbReference>
<feature type="compositionally biased region" description="Polar residues" evidence="9">
    <location>
        <begin position="618"/>
        <end position="644"/>
    </location>
</feature>
<dbReference type="Pfam" id="PF01480">
    <property type="entry name" value="PWI"/>
    <property type="match status" value="1"/>
</dbReference>
<evidence type="ECO:0000256" key="3">
    <source>
        <dbReference type="ARBA" id="ARBA00022723"/>
    </source>
</evidence>